<evidence type="ECO:0000313" key="3">
    <source>
        <dbReference type="Proteomes" id="UP001292913"/>
    </source>
</evidence>
<accession>A0ABU5HS66</accession>
<gene>
    <name evidence="2" type="ORF">QHG74_12740</name>
</gene>
<feature type="domain" description="BACON" evidence="1">
    <location>
        <begin position="139"/>
        <end position="190"/>
    </location>
</feature>
<dbReference type="RefSeq" id="WP_195649145.1">
    <property type="nucleotide sequence ID" value="NZ_JARZAK010000007.1"/>
</dbReference>
<reference evidence="2 3" key="1">
    <citation type="submission" date="2023-04" db="EMBL/GenBank/DDBJ databases">
        <title>Bacteroides pacosi sp. nov., isolated from the fecal material of an alpaca.</title>
        <authorList>
            <person name="Miller S."/>
            <person name="Hendry M."/>
            <person name="King J."/>
            <person name="Sankaranarayanan K."/>
            <person name="Lawson P.A."/>
        </authorList>
    </citation>
    <scope>NUCLEOTIDE SEQUENCE [LARGE SCALE GENOMIC DNA]</scope>
    <source>
        <strain evidence="2 3">A2-P53</strain>
    </source>
</reference>
<comment type="caution">
    <text evidence="2">The sequence shown here is derived from an EMBL/GenBank/DDBJ whole genome shotgun (WGS) entry which is preliminary data.</text>
</comment>
<sequence>MIVTFALIIFSCDKDNELSGKIFQVDSAQNLTVGKSGGEIFIPVTSTDNYVPMSSEPWCTIGEKTEDGFFFSVNTNALTTTRSVDVVVATVGFPFYIIKVTQEQGDPNFSIADEELNKTFAQAGGELYVTLATNIDYTVDPPTDTWCSISDITANGFKLTASPNDVTQRRTSITIHPNGDFPNVTIIVKQSGNAILQNGFFINNSMEHWTTSGTSGLFGLATDAYIAAGSPTGAYYLKNNISATSGFEGRVTQKLTNLTDGVYILSCQAAGYPGNSAATDGVYFIVIDKNGNETQQKMTLPGGGWKENSMQINVTGGECTIGIYAKAAGGSSSTMSFKVMNFDFK</sequence>
<name>A0ABU5HS66_9BACE</name>
<evidence type="ECO:0000313" key="2">
    <source>
        <dbReference type="EMBL" id="MDY7258579.1"/>
    </source>
</evidence>
<dbReference type="Gene3D" id="2.60.120.260">
    <property type="entry name" value="Galactose-binding domain-like"/>
    <property type="match status" value="1"/>
</dbReference>
<proteinExistence type="predicted"/>
<organism evidence="2 3">
    <name type="scientific">Bacteroides vicugnae</name>
    <dbReference type="NCBI Taxonomy" id="3037989"/>
    <lineage>
        <taxon>Bacteria</taxon>
        <taxon>Pseudomonadati</taxon>
        <taxon>Bacteroidota</taxon>
        <taxon>Bacteroidia</taxon>
        <taxon>Bacteroidales</taxon>
        <taxon>Bacteroidaceae</taxon>
        <taxon>Bacteroides</taxon>
    </lineage>
</organism>
<dbReference type="EMBL" id="JARZAK010000007">
    <property type="protein sequence ID" value="MDY7258579.1"/>
    <property type="molecule type" value="Genomic_DNA"/>
</dbReference>
<dbReference type="Gene3D" id="2.60.40.10">
    <property type="entry name" value="Immunoglobulins"/>
    <property type="match status" value="2"/>
</dbReference>
<dbReference type="Proteomes" id="UP001292913">
    <property type="component" value="Unassembled WGS sequence"/>
</dbReference>
<keyword evidence="3" id="KW-1185">Reference proteome</keyword>
<dbReference type="InterPro" id="IPR013783">
    <property type="entry name" value="Ig-like_fold"/>
</dbReference>
<dbReference type="Pfam" id="PF13004">
    <property type="entry name" value="BACON"/>
    <property type="match status" value="1"/>
</dbReference>
<protein>
    <submittedName>
        <fullName evidence="2">BACON domain-containing protein</fullName>
    </submittedName>
</protein>
<evidence type="ECO:0000259" key="1">
    <source>
        <dbReference type="Pfam" id="PF13004"/>
    </source>
</evidence>
<dbReference type="InterPro" id="IPR024361">
    <property type="entry name" value="BACON"/>
</dbReference>